<dbReference type="InterPro" id="IPR051161">
    <property type="entry name" value="Mannose-6P_isomerase_type2"/>
</dbReference>
<keyword evidence="3 10" id="KW-0808">Transferase</keyword>
<dbReference type="Gene3D" id="3.90.550.10">
    <property type="entry name" value="Spore Coat Polysaccharide Biosynthesis Protein SpsA, Chain A"/>
    <property type="match status" value="1"/>
</dbReference>
<dbReference type="PANTHER" id="PTHR46390:SF1">
    <property type="entry name" value="MANNOSE-1-PHOSPHATE GUANYLYLTRANSFERASE"/>
    <property type="match status" value="1"/>
</dbReference>
<dbReference type="RefSeq" id="WP_149544271.1">
    <property type="nucleotide sequence ID" value="NZ_VTPS01000002.1"/>
</dbReference>
<evidence type="ECO:0000256" key="4">
    <source>
        <dbReference type="ARBA" id="ARBA00022695"/>
    </source>
</evidence>
<keyword evidence="11" id="KW-1185">Reference proteome</keyword>
<keyword evidence="4" id="KW-0548">Nucleotidyltransferase</keyword>
<evidence type="ECO:0000256" key="3">
    <source>
        <dbReference type="ARBA" id="ARBA00022679"/>
    </source>
</evidence>
<gene>
    <name evidence="10" type="ORF">FWJ32_01760</name>
</gene>
<evidence type="ECO:0000313" key="10">
    <source>
        <dbReference type="EMBL" id="TZE83075.1"/>
    </source>
</evidence>
<sequence>MLTGVIMAGGKGERFWPKSRLKMPKQFLNIYGDRTMIQQTVDRLKRIMPVENVFIVTNPDYADIISKQIPDIPTGNILLEPMGRNTAACIGLAALHTERLDKESVMVVVPSDHVIKDEDEYIETLKTAVEKAYQGDYLITIGIKPEHPETGYGYIKCNRISGETISNNEVYPVEKFVEKPDYNIAVKYVESGDYLWNSGMFIWKTASILRAFKDHMPDLYNALNVIKAHMDKDDIEKVLYEEYSHLESISIDYGIMEKADNVYVVPGDFGWDDVGSWTSIERLYQKDEQGNVINGNVISIDTKKCIIAGSDKLIATLGLEDVIIVDTEDATLICSKDKAQNIKEVLNEIKKKRAEEYL</sequence>
<dbReference type="GO" id="GO:0009298">
    <property type="term" value="P:GDP-mannose biosynthetic process"/>
    <property type="evidence" value="ECO:0007669"/>
    <property type="project" value="TreeGrafter"/>
</dbReference>
<proteinExistence type="inferred from homology"/>
<evidence type="ECO:0000313" key="11">
    <source>
        <dbReference type="Proteomes" id="UP000322976"/>
    </source>
</evidence>
<dbReference type="Pfam" id="PF00483">
    <property type="entry name" value="NTP_transferase"/>
    <property type="match status" value="1"/>
</dbReference>
<dbReference type="Proteomes" id="UP000322976">
    <property type="component" value="Unassembled WGS sequence"/>
</dbReference>
<dbReference type="InterPro" id="IPR029044">
    <property type="entry name" value="Nucleotide-diphossugar_trans"/>
</dbReference>
<dbReference type="InterPro" id="IPR054566">
    <property type="entry name" value="ManC/GMP-like_b-helix"/>
</dbReference>
<evidence type="ECO:0000259" key="9">
    <source>
        <dbReference type="Pfam" id="PF22640"/>
    </source>
</evidence>
<evidence type="ECO:0000256" key="1">
    <source>
        <dbReference type="ARBA" id="ARBA00006115"/>
    </source>
</evidence>
<dbReference type="SUPFAM" id="SSF159283">
    <property type="entry name" value="Guanosine diphospho-D-mannose pyrophosphorylase/mannose-6-phosphate isomerase linker domain"/>
    <property type="match status" value="1"/>
</dbReference>
<name>A0A5D8QET2_9THEO</name>
<comment type="catalytic activity">
    <reaction evidence="7">
        <text>alpha-D-mannose 1-phosphate + GTP + H(+) = GDP-alpha-D-mannose + diphosphate</text>
        <dbReference type="Rhea" id="RHEA:15229"/>
        <dbReference type="ChEBI" id="CHEBI:15378"/>
        <dbReference type="ChEBI" id="CHEBI:33019"/>
        <dbReference type="ChEBI" id="CHEBI:37565"/>
        <dbReference type="ChEBI" id="CHEBI:57527"/>
        <dbReference type="ChEBI" id="CHEBI:58409"/>
        <dbReference type="EC" id="2.7.7.13"/>
    </reaction>
</comment>
<feature type="domain" description="MannoseP isomerase/GMP-like beta-helix" evidence="9">
    <location>
        <begin position="295"/>
        <end position="348"/>
    </location>
</feature>
<evidence type="ECO:0000256" key="6">
    <source>
        <dbReference type="ARBA" id="ARBA00023134"/>
    </source>
</evidence>
<accession>A0A5D8QET2</accession>
<dbReference type="InterPro" id="IPR005835">
    <property type="entry name" value="NTP_transferase_dom"/>
</dbReference>
<dbReference type="CDD" id="cd02509">
    <property type="entry name" value="GDP-M1P_Guanylyltransferase"/>
    <property type="match status" value="1"/>
</dbReference>
<evidence type="ECO:0000256" key="5">
    <source>
        <dbReference type="ARBA" id="ARBA00022741"/>
    </source>
</evidence>
<protein>
    <recommendedName>
        <fullName evidence="2">mannose-1-phosphate guanylyltransferase</fullName>
        <ecNumber evidence="2">2.7.7.13</ecNumber>
    </recommendedName>
</protein>
<dbReference type="EMBL" id="VTPS01000002">
    <property type="protein sequence ID" value="TZE83075.1"/>
    <property type="molecule type" value="Genomic_DNA"/>
</dbReference>
<dbReference type="PANTHER" id="PTHR46390">
    <property type="entry name" value="MANNOSE-1-PHOSPHATE GUANYLYLTRANSFERASE"/>
    <property type="match status" value="1"/>
</dbReference>
<dbReference type="EC" id="2.7.7.13" evidence="2"/>
<feature type="domain" description="Nucleotidyl transferase" evidence="8">
    <location>
        <begin position="4"/>
        <end position="289"/>
    </location>
</feature>
<evidence type="ECO:0000256" key="2">
    <source>
        <dbReference type="ARBA" id="ARBA00012387"/>
    </source>
</evidence>
<dbReference type="SUPFAM" id="SSF53448">
    <property type="entry name" value="Nucleotide-diphospho-sugar transferases"/>
    <property type="match status" value="1"/>
</dbReference>
<evidence type="ECO:0000259" key="8">
    <source>
        <dbReference type="Pfam" id="PF00483"/>
    </source>
</evidence>
<reference evidence="10 11" key="1">
    <citation type="submission" date="2019-08" db="EMBL/GenBank/DDBJ databases">
        <title>Calorimonas adulescens gen. nov., sp. nov., an anaerobic thermophilic bacterium from Sakhalin hot spring.</title>
        <authorList>
            <person name="Khomyakova M.A."/>
            <person name="Merkel A.Y."/>
            <person name="Novikov A."/>
            <person name="Bonch-Osmolovskaya E.A."/>
            <person name="Slobodkin A.I."/>
        </authorList>
    </citation>
    <scope>NUCLEOTIDE SEQUENCE [LARGE SCALE GENOMIC DNA]</scope>
    <source>
        <strain evidence="10 11">A05MB</strain>
    </source>
</reference>
<comment type="similarity">
    <text evidence="1">Belongs to the mannose-6-phosphate isomerase type 2 family.</text>
</comment>
<dbReference type="GO" id="GO:0005525">
    <property type="term" value="F:GTP binding"/>
    <property type="evidence" value="ECO:0007669"/>
    <property type="project" value="UniProtKB-KW"/>
</dbReference>
<keyword evidence="5" id="KW-0547">Nucleotide-binding</keyword>
<evidence type="ECO:0000256" key="7">
    <source>
        <dbReference type="ARBA" id="ARBA00047343"/>
    </source>
</evidence>
<dbReference type="AlphaFoldDB" id="A0A5D8QET2"/>
<dbReference type="GO" id="GO:0004475">
    <property type="term" value="F:mannose-1-phosphate guanylyltransferase (GTP) activity"/>
    <property type="evidence" value="ECO:0007669"/>
    <property type="project" value="UniProtKB-EC"/>
</dbReference>
<keyword evidence="6" id="KW-0342">GTP-binding</keyword>
<dbReference type="FunFam" id="3.90.550.10:FF:000046">
    <property type="entry name" value="Mannose-1-phosphate guanylyltransferase (GDP)"/>
    <property type="match status" value="1"/>
</dbReference>
<organism evidence="10 11">
    <name type="scientific">Calorimonas adulescens</name>
    <dbReference type="NCBI Taxonomy" id="2606906"/>
    <lineage>
        <taxon>Bacteria</taxon>
        <taxon>Bacillati</taxon>
        <taxon>Bacillota</taxon>
        <taxon>Clostridia</taxon>
        <taxon>Thermoanaerobacterales</taxon>
        <taxon>Thermoanaerobacteraceae</taxon>
        <taxon>Calorimonas</taxon>
    </lineage>
</organism>
<dbReference type="InterPro" id="IPR049577">
    <property type="entry name" value="GMPP_N"/>
</dbReference>
<dbReference type="Pfam" id="PF22640">
    <property type="entry name" value="ManC_GMP_beta-helix"/>
    <property type="match status" value="1"/>
</dbReference>
<comment type="caution">
    <text evidence="10">The sequence shown here is derived from an EMBL/GenBank/DDBJ whole genome shotgun (WGS) entry which is preliminary data.</text>
</comment>